<reference evidence="1" key="1">
    <citation type="journal article" date="2014" name="Front. Microbiol.">
        <title>High frequency of phylogenetically diverse reductive dehalogenase-homologous genes in deep subseafloor sedimentary metagenomes.</title>
        <authorList>
            <person name="Kawai M."/>
            <person name="Futagami T."/>
            <person name="Toyoda A."/>
            <person name="Takaki Y."/>
            <person name="Nishi S."/>
            <person name="Hori S."/>
            <person name="Arai W."/>
            <person name="Tsubouchi T."/>
            <person name="Morono Y."/>
            <person name="Uchiyama I."/>
            <person name="Ito T."/>
            <person name="Fujiyama A."/>
            <person name="Inagaki F."/>
            <person name="Takami H."/>
        </authorList>
    </citation>
    <scope>NUCLEOTIDE SEQUENCE</scope>
    <source>
        <strain evidence="1">Expedition CK06-06</strain>
    </source>
</reference>
<accession>X1IVP2</accession>
<evidence type="ECO:0000313" key="1">
    <source>
        <dbReference type="EMBL" id="GAH85792.1"/>
    </source>
</evidence>
<organism evidence="1">
    <name type="scientific">marine sediment metagenome</name>
    <dbReference type="NCBI Taxonomy" id="412755"/>
    <lineage>
        <taxon>unclassified sequences</taxon>
        <taxon>metagenomes</taxon>
        <taxon>ecological metagenomes</taxon>
    </lineage>
</organism>
<proteinExistence type="predicted"/>
<dbReference type="AlphaFoldDB" id="X1IVP2"/>
<sequence>YATNYSTPPLLDYTIYIFNEGWSYGLATIDATNFVNFEFATKDHFVNLMGNRTTNTFTVFCNQSDVFTLRYHYNNSVTIERNYHIPTSDSPEDRIIYAYIPNQAVGVNKGDAKQVIITYVSKSLI</sequence>
<gene>
    <name evidence="1" type="ORF">S03H2_65314</name>
</gene>
<name>X1IVP2_9ZZZZ</name>
<dbReference type="EMBL" id="BARU01042518">
    <property type="protein sequence ID" value="GAH85792.1"/>
    <property type="molecule type" value="Genomic_DNA"/>
</dbReference>
<feature type="non-terminal residue" evidence="1">
    <location>
        <position position="1"/>
    </location>
</feature>
<protein>
    <submittedName>
        <fullName evidence="1">Uncharacterized protein</fullName>
    </submittedName>
</protein>
<comment type="caution">
    <text evidence="1">The sequence shown here is derived from an EMBL/GenBank/DDBJ whole genome shotgun (WGS) entry which is preliminary data.</text>
</comment>